<evidence type="ECO:0000313" key="1">
    <source>
        <dbReference type="EMBL" id="EFA4420856.1"/>
    </source>
</evidence>
<dbReference type="InterPro" id="IPR018755">
    <property type="entry name" value="Phage_Mu_Gp48"/>
</dbReference>
<evidence type="ECO:0000313" key="5">
    <source>
        <dbReference type="Proteomes" id="UP000321461"/>
    </source>
</evidence>
<name>A0A024L4L8_ECOLX</name>
<evidence type="ECO:0000313" key="7">
    <source>
        <dbReference type="Proteomes" id="UP000591371"/>
    </source>
</evidence>
<reference evidence="4 5" key="2">
    <citation type="submission" date="2019-08" db="EMBL/GenBank/DDBJ databases">
        <title>Whole genome analysis of cultivated E. coli strains isolated from CD patients and healthy donors.</title>
        <authorList>
            <person name="Siniagina M.N."/>
            <person name="Markelova M.I."/>
            <person name="Laikov A.V."/>
            <person name="Boulygina E.A."/>
            <person name="Khusnutdinova D.R."/>
            <person name="Kharchenko A."/>
            <person name="Grigoryeva T.V."/>
        </authorList>
    </citation>
    <scope>NUCLEOTIDE SEQUENCE [LARGE SCALE GENOMIC DNA]</scope>
    <source>
        <strain evidence="4 5">3_77_5</strain>
    </source>
</reference>
<proteinExistence type="predicted"/>
<dbReference type="Proteomes" id="UP000591371">
    <property type="component" value="Unassembled WGS sequence"/>
</dbReference>
<reference evidence="2" key="4">
    <citation type="submission" date="2020-06" db="EMBL/GenBank/DDBJ databases">
        <title>REHAB project genomes.</title>
        <authorList>
            <person name="Shaw L.P."/>
        </authorList>
    </citation>
    <scope>NUCLEOTIDE SEQUENCE</scope>
    <source>
        <strain evidence="2">RHBSTW-00474</strain>
    </source>
</reference>
<evidence type="ECO:0000313" key="2">
    <source>
        <dbReference type="EMBL" id="MBA7720970.1"/>
    </source>
</evidence>
<protein>
    <submittedName>
        <fullName evidence="1">DUF2313 domain-containing protein</fullName>
    </submittedName>
    <submittedName>
        <fullName evidence="2">YmfQ family protein</fullName>
    </submittedName>
</protein>
<dbReference type="Pfam" id="PF10076">
    <property type="entry name" value="Phage_Mu_Gp48"/>
    <property type="match status" value="1"/>
</dbReference>
<accession>A0A024L4L8</accession>
<dbReference type="RefSeq" id="WP_000383572.1">
    <property type="nucleotide sequence ID" value="NZ_AP027537.1"/>
</dbReference>
<dbReference type="Proteomes" id="UP000490727">
    <property type="component" value="Unassembled WGS sequence"/>
</dbReference>
<gene>
    <name evidence="1" type="ORF">D3G36_23970</name>
    <name evidence="4" type="ORF">FWK02_05810</name>
    <name evidence="3" type="ORF">GNZ05_27465</name>
    <name evidence="2" type="ORF">HV209_20615</name>
</gene>
<dbReference type="Proteomes" id="UP000321461">
    <property type="component" value="Unassembled WGS sequence"/>
</dbReference>
<evidence type="ECO:0000313" key="4">
    <source>
        <dbReference type="EMBL" id="TXT02698.1"/>
    </source>
</evidence>
<evidence type="ECO:0000313" key="3">
    <source>
        <dbReference type="EMBL" id="MUM75850.1"/>
    </source>
</evidence>
<dbReference type="Proteomes" id="UP000622722">
    <property type="component" value="Unassembled WGS sequence"/>
</dbReference>
<reference evidence="1 7" key="1">
    <citation type="submission" date="2019-03" db="EMBL/GenBank/DDBJ databases">
        <authorList>
            <consortium name="GenomeTrakr network: Whole genome sequencing for foodborne pathogen traceback"/>
        </authorList>
    </citation>
    <scope>NUCLEOTIDE SEQUENCE [LARGE SCALE GENOMIC DNA]</scope>
    <source>
        <strain evidence="1 7">PSU-1190</strain>
    </source>
</reference>
<organism evidence="1 7">
    <name type="scientific">Escherichia coli</name>
    <dbReference type="NCBI Taxonomy" id="562"/>
    <lineage>
        <taxon>Bacteria</taxon>
        <taxon>Pseudomonadati</taxon>
        <taxon>Pseudomonadota</taxon>
        <taxon>Gammaproteobacteria</taxon>
        <taxon>Enterobacterales</taxon>
        <taxon>Enterobacteriaceae</taxon>
        <taxon>Escherichia</taxon>
    </lineage>
</organism>
<sequence>MDVTNDDYIRLLSALLPPGPAWSVSDPAIAGAAPSLTRVHQRADALMRELDPRTTTELINRWERLCGLPDECIPAGTQTLRQRQQRLDAKVNLAGGINEDFYLAQLAALGRPDATITRYDKSTFTCSSACTDAVNAPEWRYYWQVNMPAATNTTWMTCGDPCDSALRIWGDTVVECVLNKLCPSHTYVIFKYPE</sequence>
<evidence type="ECO:0000313" key="6">
    <source>
        <dbReference type="Proteomes" id="UP000490727"/>
    </source>
</evidence>
<comment type="caution">
    <text evidence="1">The sequence shown here is derived from an EMBL/GenBank/DDBJ whole genome shotgun (WGS) entry which is preliminary data.</text>
</comment>
<dbReference type="AlphaFoldDB" id="A0A024L4L8"/>
<dbReference type="EMBL" id="JABXPW010000005">
    <property type="protein sequence ID" value="MBA7720970.1"/>
    <property type="molecule type" value="Genomic_DNA"/>
</dbReference>
<dbReference type="OrthoDB" id="6592844at2"/>
<dbReference type="EMBL" id="VSBS01000125">
    <property type="protein sequence ID" value="TXT02698.1"/>
    <property type="molecule type" value="Genomic_DNA"/>
</dbReference>
<reference evidence="3 6" key="3">
    <citation type="submission" date="2019-11" db="EMBL/GenBank/DDBJ databases">
        <title>Whole genome sequence analysis of environmental Escherichia coli from the feces of straw-necked ibis (Threskiornis spinicollis) nesting on inland wetlands.</title>
        <authorList>
            <person name="Wyrsch E.R."/>
            <person name="Roy Chowdhury P."/>
            <person name="Wallis L."/>
            <person name="Cummins M.L."/>
            <person name="Zingali T."/>
            <person name="Brandis K.J."/>
            <person name="Djordjevic S.P."/>
        </authorList>
    </citation>
    <scope>NUCLEOTIDE SEQUENCE [LARGE SCALE GENOMIC DNA]</scope>
    <source>
        <strain evidence="3 6">IBS12</strain>
    </source>
</reference>
<dbReference type="EMBL" id="AASATZ010000059">
    <property type="protein sequence ID" value="EFA4420856.1"/>
    <property type="molecule type" value="Genomic_DNA"/>
</dbReference>
<dbReference type="EMBL" id="WOET01000060">
    <property type="protein sequence ID" value="MUM75850.1"/>
    <property type="molecule type" value="Genomic_DNA"/>
</dbReference>